<dbReference type="GO" id="GO:0003676">
    <property type="term" value="F:nucleic acid binding"/>
    <property type="evidence" value="ECO:0007669"/>
    <property type="project" value="InterPro"/>
</dbReference>
<protein>
    <recommendedName>
        <fullName evidence="3">Holliday junction resolvase RuvC</fullName>
    </recommendedName>
</protein>
<evidence type="ECO:0000313" key="2">
    <source>
        <dbReference type="Proteomes" id="UP000555448"/>
    </source>
</evidence>
<evidence type="ECO:0000313" key="1">
    <source>
        <dbReference type="EMBL" id="MBB4859652.1"/>
    </source>
</evidence>
<dbReference type="Proteomes" id="UP000555448">
    <property type="component" value="Unassembled WGS sequence"/>
</dbReference>
<reference evidence="1 2" key="1">
    <citation type="submission" date="2020-08" db="EMBL/GenBank/DDBJ databases">
        <title>Functional genomics of gut bacteria from endangered species of beetles.</title>
        <authorList>
            <person name="Carlos-Shanley C."/>
        </authorList>
    </citation>
    <scope>NUCLEOTIDE SEQUENCE [LARGE SCALE GENOMIC DNA]</scope>
    <source>
        <strain evidence="1 2">S00245</strain>
    </source>
</reference>
<accession>A0A7W7KB91</accession>
<evidence type="ECO:0008006" key="3">
    <source>
        <dbReference type="Google" id="ProtNLM"/>
    </source>
</evidence>
<dbReference type="AlphaFoldDB" id="A0A7W7KB91"/>
<dbReference type="Gene3D" id="3.30.420.10">
    <property type="entry name" value="Ribonuclease H-like superfamily/Ribonuclease H"/>
    <property type="match status" value="1"/>
</dbReference>
<dbReference type="RefSeq" id="WP_184246956.1">
    <property type="nucleotide sequence ID" value="NZ_JACHLR010000013.1"/>
</dbReference>
<gene>
    <name evidence="1" type="ORF">HNO88_002981</name>
</gene>
<dbReference type="InterPro" id="IPR036397">
    <property type="entry name" value="RNaseH_sf"/>
</dbReference>
<sequence>MSYLALDLSKSSTGWALWAPGSDAPRYGHWQLGSEWTTEGGCYAKLHRNLSDLHKVAGFTHLYFEEPINPGHLTGNTSIATIWLLSGLAAHAQSFGHIKRCRIVKAVNVERWRKDFIGDMVVREVKAGTRRRRKAGDSKASSTDQLKKLVIERCKQFGFAPRKNDEADAIGILTYSLLLDGVTPPWIANETLRPALQGVAA</sequence>
<comment type="caution">
    <text evidence="1">The sequence shown here is derived from an EMBL/GenBank/DDBJ whole genome shotgun (WGS) entry which is preliminary data.</text>
</comment>
<dbReference type="EMBL" id="JACHLR010000013">
    <property type="protein sequence ID" value="MBB4859652.1"/>
    <property type="molecule type" value="Genomic_DNA"/>
</dbReference>
<name>A0A7W7KB91_9SPHN</name>
<keyword evidence="2" id="KW-1185">Reference proteome</keyword>
<organism evidence="1 2">
    <name type="scientific">Novosphingobium chloroacetimidivorans</name>
    <dbReference type="NCBI Taxonomy" id="1428314"/>
    <lineage>
        <taxon>Bacteria</taxon>
        <taxon>Pseudomonadati</taxon>
        <taxon>Pseudomonadota</taxon>
        <taxon>Alphaproteobacteria</taxon>
        <taxon>Sphingomonadales</taxon>
        <taxon>Sphingomonadaceae</taxon>
        <taxon>Novosphingobium</taxon>
    </lineage>
</organism>
<proteinExistence type="predicted"/>